<keyword evidence="2" id="KW-0804">Transcription</keyword>
<reference evidence="4" key="2">
    <citation type="submission" date="2021-03" db="UniProtKB">
        <authorList>
            <consortium name="EnsemblPlants"/>
        </authorList>
    </citation>
    <scope>IDENTIFICATION</scope>
</reference>
<dbReference type="SMART" id="SM00733">
    <property type="entry name" value="Mterf"/>
    <property type="match status" value="3"/>
</dbReference>
<dbReference type="GO" id="GO:0003676">
    <property type="term" value="F:nucleic acid binding"/>
    <property type="evidence" value="ECO:0007669"/>
    <property type="project" value="InterPro"/>
</dbReference>
<dbReference type="FunFam" id="1.25.70.10:FF:000001">
    <property type="entry name" value="Mitochondrial transcription termination factor-like"/>
    <property type="match status" value="1"/>
</dbReference>
<dbReference type="PANTHER" id="PTHR13068">
    <property type="entry name" value="CGI-12 PROTEIN-RELATED"/>
    <property type="match status" value="1"/>
</dbReference>
<evidence type="ECO:0000313" key="4">
    <source>
        <dbReference type="EnsemblPlants" id="AUR62006409-RA:cds"/>
    </source>
</evidence>
<dbReference type="Proteomes" id="UP000596660">
    <property type="component" value="Unplaced"/>
</dbReference>
<evidence type="ECO:0000313" key="5">
    <source>
        <dbReference type="Proteomes" id="UP000596660"/>
    </source>
</evidence>
<dbReference type="InterPro" id="IPR003690">
    <property type="entry name" value="MTERF"/>
</dbReference>
<dbReference type="GO" id="GO:0006353">
    <property type="term" value="P:DNA-templated transcription termination"/>
    <property type="evidence" value="ECO:0007669"/>
    <property type="project" value="UniProtKB-KW"/>
</dbReference>
<dbReference type="EnsemblPlants" id="AUR62006409-RA">
    <property type="protein sequence ID" value="AUR62006409-RA:cds"/>
    <property type="gene ID" value="AUR62006409"/>
</dbReference>
<dbReference type="AlphaFoldDB" id="A0A803L3H0"/>
<keyword evidence="2" id="KW-0805">Transcription regulation</keyword>
<name>A0A803L3H0_CHEQI</name>
<dbReference type="Gramene" id="AUR62006409-RA">
    <property type="protein sequence ID" value="AUR62006409-RA:cds"/>
    <property type="gene ID" value="AUR62006409"/>
</dbReference>
<proteinExistence type="inferred from homology"/>
<organism evidence="4 5">
    <name type="scientific">Chenopodium quinoa</name>
    <name type="common">Quinoa</name>
    <dbReference type="NCBI Taxonomy" id="63459"/>
    <lineage>
        <taxon>Eukaryota</taxon>
        <taxon>Viridiplantae</taxon>
        <taxon>Streptophyta</taxon>
        <taxon>Embryophyta</taxon>
        <taxon>Tracheophyta</taxon>
        <taxon>Spermatophyta</taxon>
        <taxon>Magnoliopsida</taxon>
        <taxon>eudicotyledons</taxon>
        <taxon>Gunneridae</taxon>
        <taxon>Pentapetalae</taxon>
        <taxon>Caryophyllales</taxon>
        <taxon>Chenopodiaceae</taxon>
        <taxon>Chenopodioideae</taxon>
        <taxon>Atripliceae</taxon>
        <taxon>Chenopodium</taxon>
    </lineage>
</organism>
<protein>
    <submittedName>
        <fullName evidence="4">Uncharacterized protein</fullName>
    </submittedName>
</protein>
<reference evidence="4" key="1">
    <citation type="journal article" date="2017" name="Nature">
        <title>The genome of Chenopodium quinoa.</title>
        <authorList>
            <person name="Jarvis D.E."/>
            <person name="Ho Y.S."/>
            <person name="Lightfoot D.J."/>
            <person name="Schmoeckel S.M."/>
            <person name="Li B."/>
            <person name="Borm T.J.A."/>
            <person name="Ohyanagi H."/>
            <person name="Mineta K."/>
            <person name="Michell C.T."/>
            <person name="Saber N."/>
            <person name="Kharbatia N.M."/>
            <person name="Rupper R.R."/>
            <person name="Sharp A.R."/>
            <person name="Dally N."/>
            <person name="Boughton B.A."/>
            <person name="Woo Y.H."/>
            <person name="Gao G."/>
            <person name="Schijlen E.G.W.M."/>
            <person name="Guo X."/>
            <person name="Momin A.A."/>
            <person name="Negrao S."/>
            <person name="Al-Babili S."/>
            <person name="Gehring C."/>
            <person name="Roessner U."/>
            <person name="Jung C."/>
            <person name="Murphy K."/>
            <person name="Arold S.T."/>
            <person name="Gojobori T."/>
            <person name="van der Linden C.G."/>
            <person name="van Loo E.N."/>
            <person name="Jellen E.N."/>
            <person name="Maughan P.J."/>
            <person name="Tester M."/>
        </authorList>
    </citation>
    <scope>NUCLEOTIDE SEQUENCE [LARGE SCALE GENOMIC DNA]</scope>
    <source>
        <strain evidence="4">cv. PI 614886</strain>
    </source>
</reference>
<dbReference type="Pfam" id="PF02536">
    <property type="entry name" value="mTERF"/>
    <property type="match status" value="1"/>
</dbReference>
<dbReference type="Gene3D" id="1.25.70.10">
    <property type="entry name" value="Transcription termination factor 3, mitochondrial"/>
    <property type="match status" value="1"/>
</dbReference>
<accession>A0A803L3H0</accession>
<keyword evidence="5" id="KW-1185">Reference proteome</keyword>
<evidence type="ECO:0000256" key="1">
    <source>
        <dbReference type="ARBA" id="ARBA00007692"/>
    </source>
</evidence>
<evidence type="ECO:0000256" key="2">
    <source>
        <dbReference type="ARBA" id="ARBA00022472"/>
    </source>
</evidence>
<keyword evidence="2" id="KW-0806">Transcription termination</keyword>
<dbReference type="InterPro" id="IPR038538">
    <property type="entry name" value="MTERF_sf"/>
</dbReference>
<dbReference type="OMA" id="LEHCANF"/>
<dbReference type="PANTHER" id="PTHR13068:SF231">
    <property type="entry name" value="TRANSCRIPTION TERMINATION FACTOR MTERF2, CHLOROPLASTIC-LIKE"/>
    <property type="match status" value="1"/>
</dbReference>
<comment type="similarity">
    <text evidence="1">Belongs to the mTERF family.</text>
</comment>
<evidence type="ECO:0000256" key="3">
    <source>
        <dbReference type="ARBA" id="ARBA00022946"/>
    </source>
</evidence>
<keyword evidence="3" id="KW-0809">Transit peptide</keyword>
<sequence>MAVSMASDASTTTSSCMVFDAFQHLLHQMKQSDIRIIVCHEPLILVSRVSKTLKPKIKLLNDIGLFGSDLVETVVWNPSMLRQRLGPAIDAFRTILGSDQNVVRVMKRSGWIQFDKASYYLIPNAELLQSYCGISGKKIQKYIIHQPGVFSMKTDLFRKNLIRVEKKLGIPRDSKMFFYGIQSVAICSDKNIDDKCEIFRSFGWTQSNVKDLIRRHPLCLTLKKEIIKEKLDFLINQLGYKPACPAFQSLFSCSIEKRLLPRHRVLQVLKEKRLIKKHYRLSGASVLTEAHFLKKFVLPFEEVHGVYAQLTGSTVESLIVKGQTLKMRSRSNAASCKSAHKNVIEDGYYGLLTVLGKLLCAEVFQTWSFDRQKTCYWQLLELEHCANFSFAGVFSKASLDGRHAQTSYMLVNHRLRHRSHVWYRYWRLSLQ</sequence>